<comment type="caution">
    <text evidence="1">The sequence shown here is derived from an EMBL/GenBank/DDBJ whole genome shotgun (WGS) entry which is preliminary data.</text>
</comment>
<protein>
    <submittedName>
        <fullName evidence="1">Uncharacterized protein</fullName>
    </submittedName>
</protein>
<gene>
    <name evidence="1" type="ORF">JAO75_08190</name>
</gene>
<dbReference type="RefSeq" id="WP_199048204.1">
    <property type="nucleotide sequence ID" value="NZ_JAELXT010000006.1"/>
</dbReference>
<proteinExistence type="predicted"/>
<evidence type="ECO:0000313" key="2">
    <source>
        <dbReference type="Proteomes" id="UP000620670"/>
    </source>
</evidence>
<sequence>MCVKLSVGYRALPIYWAFLKQMYGIDQPRAPGRELVVYWEGGKLATSHSEGA</sequence>
<name>A0ABS0XZE8_9HYPH</name>
<organism evidence="1 2">
    <name type="scientific">Microvirga splendida</name>
    <dbReference type="NCBI Taxonomy" id="2795727"/>
    <lineage>
        <taxon>Bacteria</taxon>
        <taxon>Pseudomonadati</taxon>
        <taxon>Pseudomonadota</taxon>
        <taxon>Alphaproteobacteria</taxon>
        <taxon>Hyphomicrobiales</taxon>
        <taxon>Methylobacteriaceae</taxon>
        <taxon>Microvirga</taxon>
    </lineage>
</organism>
<dbReference type="Proteomes" id="UP000620670">
    <property type="component" value="Unassembled WGS sequence"/>
</dbReference>
<evidence type="ECO:0000313" key="1">
    <source>
        <dbReference type="EMBL" id="MBJ6125389.1"/>
    </source>
</evidence>
<dbReference type="EMBL" id="JAELXT010000006">
    <property type="protein sequence ID" value="MBJ6125389.1"/>
    <property type="molecule type" value="Genomic_DNA"/>
</dbReference>
<reference evidence="2" key="1">
    <citation type="submission" date="2020-12" db="EMBL/GenBank/DDBJ databases">
        <title>Hymenobacter sp.</title>
        <authorList>
            <person name="Kim M.K."/>
        </authorList>
    </citation>
    <scope>NUCLEOTIDE SEQUENCE [LARGE SCALE GENOMIC DNA]</scope>
    <source>
        <strain evidence="2">BT325</strain>
    </source>
</reference>
<keyword evidence="2" id="KW-1185">Reference proteome</keyword>
<accession>A0ABS0XZE8</accession>